<evidence type="ECO:0000256" key="1">
    <source>
        <dbReference type="SAM" id="SignalP"/>
    </source>
</evidence>
<evidence type="ECO:0000313" key="3">
    <source>
        <dbReference type="Proteomes" id="UP000199372"/>
    </source>
</evidence>
<dbReference type="AlphaFoldDB" id="A0A1H8ABS8"/>
<feature type="signal peptide" evidence="1">
    <location>
        <begin position="1"/>
        <end position="20"/>
    </location>
</feature>
<evidence type="ECO:0000313" key="2">
    <source>
        <dbReference type="EMBL" id="SEM67007.1"/>
    </source>
</evidence>
<sequence length="229" mass="23122">MGRFTCFLFASVVCATPALAEDLCRAEVNSTTLTIDRDALDAPHPGLRERAAGWAALGLDRVRGRPPACDSETLIAFLAREVPEDDLSGYCLLPDDLMGFLLVPGERTYRGRCARTACERVNTARDTAVGIAGTATDIAAGRAEGQSRTNAVLHASGAAILSGSAASIASSVGSSASGAVSAALAAPALAGTAAVSLVAVGGAVYLCSGDDDDEAEGTATPDVAPQPID</sequence>
<protein>
    <submittedName>
        <fullName evidence="2">Uncharacterized protein</fullName>
    </submittedName>
</protein>
<dbReference type="RefSeq" id="WP_091842949.1">
    <property type="nucleotide sequence ID" value="NZ_FOCM01000001.1"/>
</dbReference>
<name>A0A1H8ABS8_9RHOB</name>
<proteinExistence type="predicted"/>
<dbReference type="EMBL" id="FOCM01000001">
    <property type="protein sequence ID" value="SEM67007.1"/>
    <property type="molecule type" value="Genomic_DNA"/>
</dbReference>
<organism evidence="2 3">
    <name type="scientific">Palleronia pelagia</name>
    <dbReference type="NCBI Taxonomy" id="387096"/>
    <lineage>
        <taxon>Bacteria</taxon>
        <taxon>Pseudomonadati</taxon>
        <taxon>Pseudomonadota</taxon>
        <taxon>Alphaproteobacteria</taxon>
        <taxon>Rhodobacterales</taxon>
        <taxon>Roseobacteraceae</taxon>
        <taxon>Palleronia</taxon>
    </lineage>
</organism>
<keyword evidence="3" id="KW-1185">Reference proteome</keyword>
<accession>A0A1H8ABS8</accession>
<feature type="chain" id="PRO_5011783363" evidence="1">
    <location>
        <begin position="21"/>
        <end position="229"/>
    </location>
</feature>
<keyword evidence="1" id="KW-0732">Signal</keyword>
<dbReference type="OrthoDB" id="7651719at2"/>
<gene>
    <name evidence="2" type="ORF">SAMN04488011_10160</name>
</gene>
<dbReference type="Proteomes" id="UP000199372">
    <property type="component" value="Unassembled WGS sequence"/>
</dbReference>
<reference evidence="3" key="1">
    <citation type="submission" date="2016-10" db="EMBL/GenBank/DDBJ databases">
        <authorList>
            <person name="Varghese N."/>
            <person name="Submissions S."/>
        </authorList>
    </citation>
    <scope>NUCLEOTIDE SEQUENCE [LARGE SCALE GENOMIC DNA]</scope>
    <source>
        <strain evidence="3">DSM 26893</strain>
    </source>
</reference>